<evidence type="ECO:0000313" key="1">
    <source>
        <dbReference type="EMBL" id="MSB21812.1"/>
    </source>
</evidence>
<protein>
    <submittedName>
        <fullName evidence="1">Uncharacterized protein</fullName>
    </submittedName>
</protein>
<comment type="caution">
    <text evidence="1">The sequence shown here is derived from an EMBL/GenBank/DDBJ whole genome shotgun (WGS) entry which is preliminary data.</text>
</comment>
<dbReference type="AlphaFoldDB" id="A0A6I2RF27"/>
<proteinExistence type="predicted"/>
<evidence type="ECO:0000313" key="2">
    <source>
        <dbReference type="Proteomes" id="UP000434475"/>
    </source>
</evidence>
<name>A0A6I2RF27_FLAPL</name>
<gene>
    <name evidence="1" type="ORF">GKE97_20240</name>
</gene>
<reference evidence="1 2" key="1">
    <citation type="journal article" date="2019" name="Nat. Med.">
        <title>A library of human gut bacterial isolates paired with longitudinal multiomics data enables mechanistic microbiome research.</title>
        <authorList>
            <person name="Poyet M."/>
            <person name="Groussin M."/>
            <person name="Gibbons S.M."/>
            <person name="Avila-Pacheco J."/>
            <person name="Jiang X."/>
            <person name="Kearney S.M."/>
            <person name="Perrotta A.R."/>
            <person name="Berdy B."/>
            <person name="Zhao S."/>
            <person name="Lieberman T.D."/>
            <person name="Swanson P.K."/>
            <person name="Smith M."/>
            <person name="Roesemann S."/>
            <person name="Alexander J.E."/>
            <person name="Rich S.A."/>
            <person name="Livny J."/>
            <person name="Vlamakis H."/>
            <person name="Clish C."/>
            <person name="Bullock K."/>
            <person name="Deik A."/>
            <person name="Scott J."/>
            <person name="Pierce K.A."/>
            <person name="Xavier R.J."/>
            <person name="Alm E.J."/>
        </authorList>
    </citation>
    <scope>NUCLEOTIDE SEQUENCE [LARGE SCALE GENOMIC DNA]</scope>
    <source>
        <strain evidence="1 2">BIOML-A2</strain>
    </source>
</reference>
<sequence length="105" mass="11544">MMKIEAVKKGDLLISYLAANYEGRDTLVIETESPCSKQEFIALMRELDNMGVLPPKNLRTPGATIIIEMPWSSACKLVTKYHNGSISLAAYRGGKLISETPDGNK</sequence>
<dbReference type="Proteomes" id="UP000434475">
    <property type="component" value="Unassembled WGS sequence"/>
</dbReference>
<dbReference type="EMBL" id="WKPR01000027">
    <property type="protein sequence ID" value="MSB21812.1"/>
    <property type="molecule type" value="Genomic_DNA"/>
</dbReference>
<dbReference type="RefSeq" id="WP_133248350.1">
    <property type="nucleotide sequence ID" value="NZ_JAQLWY010000025.1"/>
</dbReference>
<accession>A0A6I2RF27</accession>
<organism evidence="1 2">
    <name type="scientific">Flavonifractor plautii</name>
    <name type="common">Fusobacterium plautii</name>
    <dbReference type="NCBI Taxonomy" id="292800"/>
    <lineage>
        <taxon>Bacteria</taxon>
        <taxon>Bacillati</taxon>
        <taxon>Bacillota</taxon>
        <taxon>Clostridia</taxon>
        <taxon>Eubacteriales</taxon>
        <taxon>Oscillospiraceae</taxon>
        <taxon>Flavonifractor</taxon>
    </lineage>
</organism>